<dbReference type="InterPro" id="IPR050399">
    <property type="entry name" value="HPr"/>
</dbReference>
<dbReference type="NCBIfam" id="TIGR01003">
    <property type="entry name" value="PTS_HPr_family"/>
    <property type="match status" value="1"/>
</dbReference>
<evidence type="ECO:0000256" key="1">
    <source>
        <dbReference type="ARBA" id="ARBA00004496"/>
    </source>
</evidence>
<comment type="subcellular location">
    <subcellularLocation>
        <location evidence="1">Cytoplasm</location>
    </subcellularLocation>
</comment>
<evidence type="ECO:0000256" key="3">
    <source>
        <dbReference type="ARBA" id="ARBA00022683"/>
    </source>
</evidence>
<reference evidence="5 6" key="1">
    <citation type="submission" date="2024-03" db="EMBL/GenBank/DDBJ databases">
        <title>Human intestinal bacterial collection.</title>
        <authorList>
            <person name="Pauvert C."/>
            <person name="Hitch T.C.A."/>
            <person name="Clavel T."/>
        </authorList>
    </citation>
    <scope>NUCLEOTIDE SEQUENCE [LARGE SCALE GENOMIC DNA]</scope>
    <source>
        <strain evidence="5 6">CLA-JM-H11</strain>
    </source>
</reference>
<dbReference type="PANTHER" id="PTHR33705:SF2">
    <property type="entry name" value="PHOSPHOCARRIER PROTEIN NPR"/>
    <property type="match status" value="1"/>
</dbReference>
<feature type="domain" description="HPr" evidence="4">
    <location>
        <begin position="1"/>
        <end position="87"/>
    </location>
</feature>
<dbReference type="Gene3D" id="3.30.1340.10">
    <property type="entry name" value="HPr-like"/>
    <property type="match status" value="1"/>
</dbReference>
<dbReference type="SUPFAM" id="SSF55594">
    <property type="entry name" value="HPr-like"/>
    <property type="match status" value="1"/>
</dbReference>
<keyword evidence="3" id="KW-0598">Phosphotransferase system</keyword>
<dbReference type="CDD" id="cd00367">
    <property type="entry name" value="PTS-HPr_like"/>
    <property type="match status" value="1"/>
</dbReference>
<organism evidence="5 6">
    <name type="scientific">Ruthenibacterium intestinale</name>
    <dbReference type="NCBI Taxonomy" id="3133163"/>
    <lineage>
        <taxon>Bacteria</taxon>
        <taxon>Bacillati</taxon>
        <taxon>Bacillota</taxon>
        <taxon>Clostridia</taxon>
        <taxon>Eubacteriales</taxon>
        <taxon>Oscillospiraceae</taxon>
        <taxon>Ruthenibacterium</taxon>
    </lineage>
</organism>
<dbReference type="Pfam" id="PF00381">
    <property type="entry name" value="PTS-HPr"/>
    <property type="match status" value="1"/>
</dbReference>
<evidence type="ECO:0000313" key="5">
    <source>
        <dbReference type="EMBL" id="MEQ2519618.1"/>
    </source>
</evidence>
<dbReference type="InterPro" id="IPR000032">
    <property type="entry name" value="HPr-like"/>
</dbReference>
<dbReference type="PANTHER" id="PTHR33705">
    <property type="entry name" value="PHOSPHOCARRIER PROTEIN HPR"/>
    <property type="match status" value="1"/>
</dbReference>
<dbReference type="InterPro" id="IPR035895">
    <property type="entry name" value="HPr-like_sf"/>
</dbReference>
<dbReference type="PRINTS" id="PR00107">
    <property type="entry name" value="PHOSPHOCPHPR"/>
</dbReference>
<gene>
    <name evidence="5" type="ORF">WMO24_04120</name>
</gene>
<sequence length="87" mass="9469">MVSANVKVTNPMGLHMRPAQLFVREMTPFASEVTIVHKDRTINAKSIMNLMASGIKQGSEIEIRCEGQDEQAALEKAVALIESGLGE</sequence>
<dbReference type="Proteomes" id="UP001477672">
    <property type="component" value="Unassembled WGS sequence"/>
</dbReference>
<evidence type="ECO:0000256" key="2">
    <source>
        <dbReference type="ARBA" id="ARBA00022490"/>
    </source>
</evidence>
<evidence type="ECO:0000313" key="6">
    <source>
        <dbReference type="Proteomes" id="UP001477672"/>
    </source>
</evidence>
<dbReference type="EMBL" id="JBBMFA010000060">
    <property type="protein sequence ID" value="MEQ2519618.1"/>
    <property type="molecule type" value="Genomic_DNA"/>
</dbReference>
<comment type="caution">
    <text evidence="5">The sequence shown here is derived from an EMBL/GenBank/DDBJ whole genome shotgun (WGS) entry which is preliminary data.</text>
</comment>
<proteinExistence type="predicted"/>
<accession>A0ABV1GCQ1</accession>
<evidence type="ECO:0000259" key="4">
    <source>
        <dbReference type="PROSITE" id="PS51350"/>
    </source>
</evidence>
<dbReference type="PROSITE" id="PS51350">
    <property type="entry name" value="PTS_HPR_DOM"/>
    <property type="match status" value="1"/>
</dbReference>
<protein>
    <submittedName>
        <fullName evidence="5">HPr family phosphocarrier protein</fullName>
    </submittedName>
</protein>
<keyword evidence="2" id="KW-0963">Cytoplasm</keyword>
<keyword evidence="6" id="KW-1185">Reference proteome</keyword>
<dbReference type="RefSeq" id="WP_349215050.1">
    <property type="nucleotide sequence ID" value="NZ_JBBMFA010000060.1"/>
</dbReference>
<name>A0ABV1GCQ1_9FIRM</name>